<feature type="compositionally biased region" description="Polar residues" evidence="1">
    <location>
        <begin position="259"/>
        <end position="280"/>
    </location>
</feature>
<dbReference type="AlphaFoldDB" id="V2X2Z0"/>
<evidence type="ECO:0000256" key="1">
    <source>
        <dbReference type="SAM" id="MobiDB-lite"/>
    </source>
</evidence>
<proteinExistence type="predicted"/>
<comment type="caution">
    <text evidence="2">The sequence shown here is derived from an EMBL/GenBank/DDBJ whole genome shotgun (WGS) entry which is preliminary data.</text>
</comment>
<feature type="region of interest" description="Disordered" evidence="1">
    <location>
        <begin position="257"/>
        <end position="282"/>
    </location>
</feature>
<gene>
    <name evidence="2" type="ORF">Moror_15119</name>
</gene>
<feature type="compositionally biased region" description="Low complexity" evidence="1">
    <location>
        <begin position="562"/>
        <end position="573"/>
    </location>
</feature>
<feature type="region of interest" description="Disordered" evidence="1">
    <location>
        <begin position="322"/>
        <end position="372"/>
    </location>
</feature>
<reference evidence="2 3" key="1">
    <citation type="journal article" date="2014" name="BMC Genomics">
        <title>Genome and secretome analysis of the hemibiotrophic fungal pathogen, Moniliophthora roreri, which causes frosty pod rot disease of cacao: mechanisms of the biotrophic and necrotrophic phases.</title>
        <authorList>
            <person name="Meinhardt L.W."/>
            <person name="Costa G.G.L."/>
            <person name="Thomazella D.P.T."/>
            <person name="Teixeira P.J.P.L."/>
            <person name="Carazzolle M.F."/>
            <person name="Schuster S.C."/>
            <person name="Carlson J.E."/>
            <person name="Guiltinan M.J."/>
            <person name="Mieczkowski P."/>
            <person name="Farmer A."/>
            <person name="Ramaraj T."/>
            <person name="Crozier J."/>
            <person name="Davis R.E."/>
            <person name="Shao J."/>
            <person name="Melnick R.L."/>
            <person name="Pereira G.A.G."/>
            <person name="Bailey B.A."/>
        </authorList>
    </citation>
    <scope>NUCLEOTIDE SEQUENCE [LARGE SCALE GENOMIC DNA]</scope>
    <source>
        <strain evidence="2 3">MCA 2997</strain>
    </source>
</reference>
<feature type="region of interest" description="Disordered" evidence="1">
    <location>
        <begin position="740"/>
        <end position="769"/>
    </location>
</feature>
<keyword evidence="3" id="KW-1185">Reference proteome</keyword>
<dbReference type="HOGENOM" id="CLU_016262_0_0_1"/>
<name>V2X2Z0_MONRO</name>
<feature type="compositionally biased region" description="Polar residues" evidence="1">
    <location>
        <begin position="454"/>
        <end position="463"/>
    </location>
</feature>
<sequence>MKGRNSSLQESTYACKCLNVKLRCKPLDELPDLPTSPDYKPVYIDSDEDIKIVFPHLTLRTRKRAPYIPDPAKTARYTSLSCLCCQTLVYRVHRIVSVNDEHNLKEGPLITKGWTETEVLRSVSGWVEIFSEVLTDEAISKLENSSSFSPIFGIILAPSPQSPTSEPLSERTQEEITKYKLPPIAPIFPEPKSHTSLFAVLASLAGQRSANLRSQAEDYIDDVVKEKVEEIKRVETQLKRDVQFLLNKYNEGIKRAEQEQNAVPEQASISQERVNAQRSPESPIAASVIRDFVPMPVPVARRATGTSVAASTPRISSLSVSLATSSFHHPKARSQSQSPPQSPTPRSPMSLKSASSATLTIGPNHTDSGNVYRWSRNTDEHLDVATSYNYFLLEEEMERRKQDNARLSSTVPAFQQAGPSTTRAAAPSANTKQEDENQKRAGEQRPVNSEEKPNSNTLTSPSPKSKGKRKVTFDVKVNQVEGEDDSARDAKVTDATGIHILFFSVSVSYSKGTIDMLFDFEDEVAQKATSTQATLPLLEQPAFTRPQQPRKRGSGSLPEAFSSLRPSSLPAPSHISRQERFVNVEAPSNDAASPPEDQLPFDNSIPEFNNSIDLPIPEVVIPGLRLNGDATPTRIETSKEDQMLQKLAVSTPSHRAAWKANPEAFKAFLSNKNDDWVDGEPEEELGGNTEVMDQGGEMENDHWHNQGIPGSVPITINRPGAKPKPAPLSLASYRQEAFLSSGVNARNGRRRSSSVRLPTTYEGRHDEQG</sequence>
<accession>V2X2Z0</accession>
<feature type="compositionally biased region" description="Basic and acidic residues" evidence="1">
    <location>
        <begin position="432"/>
        <end position="453"/>
    </location>
</feature>
<dbReference type="KEGG" id="mrr:Moror_15119"/>
<dbReference type="OrthoDB" id="2563191at2759"/>
<evidence type="ECO:0000313" key="2">
    <source>
        <dbReference type="EMBL" id="ESK86815.1"/>
    </source>
</evidence>
<dbReference type="Proteomes" id="UP000017559">
    <property type="component" value="Unassembled WGS sequence"/>
</dbReference>
<feature type="region of interest" description="Disordered" evidence="1">
    <location>
        <begin position="403"/>
        <end position="470"/>
    </location>
</feature>
<feature type="compositionally biased region" description="Polar residues" evidence="1">
    <location>
        <begin position="405"/>
        <end position="431"/>
    </location>
</feature>
<feature type="region of interest" description="Disordered" evidence="1">
    <location>
        <begin position="531"/>
        <end position="573"/>
    </location>
</feature>
<dbReference type="EMBL" id="AWSO01000882">
    <property type="protein sequence ID" value="ESK86815.1"/>
    <property type="molecule type" value="Genomic_DNA"/>
</dbReference>
<evidence type="ECO:0000313" key="3">
    <source>
        <dbReference type="Proteomes" id="UP000017559"/>
    </source>
</evidence>
<organism evidence="2 3">
    <name type="scientific">Moniliophthora roreri (strain MCA 2997)</name>
    <name type="common">Cocoa frosty pod rot fungus</name>
    <name type="synonym">Crinipellis roreri</name>
    <dbReference type="NCBI Taxonomy" id="1381753"/>
    <lineage>
        <taxon>Eukaryota</taxon>
        <taxon>Fungi</taxon>
        <taxon>Dikarya</taxon>
        <taxon>Basidiomycota</taxon>
        <taxon>Agaricomycotina</taxon>
        <taxon>Agaricomycetes</taxon>
        <taxon>Agaricomycetidae</taxon>
        <taxon>Agaricales</taxon>
        <taxon>Marasmiineae</taxon>
        <taxon>Marasmiaceae</taxon>
        <taxon>Moniliophthora</taxon>
    </lineage>
</organism>
<dbReference type="STRING" id="1381753.V2X2Z0"/>
<feature type="compositionally biased region" description="Polar residues" evidence="1">
    <location>
        <begin position="350"/>
        <end position="369"/>
    </location>
</feature>
<protein>
    <submittedName>
        <fullName evidence="2">Uncharacterized protein</fullName>
    </submittedName>
</protein>